<evidence type="ECO:0000313" key="1">
    <source>
        <dbReference type="EMBL" id="KAF2646947.1"/>
    </source>
</evidence>
<accession>A0A6A6SIX3</accession>
<protein>
    <recommendedName>
        <fullName evidence="3">Kinesin light chain</fullName>
    </recommendedName>
</protein>
<evidence type="ECO:0008006" key="3">
    <source>
        <dbReference type="Google" id="ProtNLM"/>
    </source>
</evidence>
<reference evidence="1" key="1">
    <citation type="journal article" date="2020" name="Stud. Mycol.">
        <title>101 Dothideomycetes genomes: a test case for predicting lifestyles and emergence of pathogens.</title>
        <authorList>
            <person name="Haridas S."/>
            <person name="Albert R."/>
            <person name="Binder M."/>
            <person name="Bloem J."/>
            <person name="Labutti K."/>
            <person name="Salamov A."/>
            <person name="Andreopoulos B."/>
            <person name="Baker S."/>
            <person name="Barry K."/>
            <person name="Bills G."/>
            <person name="Bluhm B."/>
            <person name="Cannon C."/>
            <person name="Castanera R."/>
            <person name="Culley D."/>
            <person name="Daum C."/>
            <person name="Ezra D."/>
            <person name="Gonzalez J."/>
            <person name="Henrissat B."/>
            <person name="Kuo A."/>
            <person name="Liang C."/>
            <person name="Lipzen A."/>
            <person name="Lutzoni F."/>
            <person name="Magnuson J."/>
            <person name="Mondo S."/>
            <person name="Nolan M."/>
            <person name="Ohm R."/>
            <person name="Pangilinan J."/>
            <person name="Park H.-J."/>
            <person name="Ramirez L."/>
            <person name="Alfaro M."/>
            <person name="Sun H."/>
            <person name="Tritt A."/>
            <person name="Yoshinaga Y."/>
            <person name="Zwiers L.-H."/>
            <person name="Turgeon B."/>
            <person name="Goodwin S."/>
            <person name="Spatafora J."/>
            <person name="Crous P."/>
            <person name="Grigoriev I."/>
        </authorList>
    </citation>
    <scope>NUCLEOTIDE SEQUENCE</scope>
    <source>
        <strain evidence="1">CBS 122681</strain>
    </source>
</reference>
<feature type="non-terminal residue" evidence="1">
    <location>
        <position position="54"/>
    </location>
</feature>
<evidence type="ECO:0000313" key="2">
    <source>
        <dbReference type="Proteomes" id="UP000799324"/>
    </source>
</evidence>
<dbReference type="OrthoDB" id="5986190at2759"/>
<proteinExistence type="predicted"/>
<dbReference type="Pfam" id="PF13374">
    <property type="entry name" value="TPR_10"/>
    <property type="match status" value="2"/>
</dbReference>
<sequence length="54" mass="5972">VQVMETRKRVLGDEHPDTLTSMNNLAFILKSQGFINKAILLIEDCCGLRAVVLG</sequence>
<feature type="non-terminal residue" evidence="1">
    <location>
        <position position="1"/>
    </location>
</feature>
<keyword evidence="2" id="KW-1185">Reference proteome</keyword>
<dbReference type="AlphaFoldDB" id="A0A6A6SIX3"/>
<organism evidence="1 2">
    <name type="scientific">Lophiostoma macrostomum CBS 122681</name>
    <dbReference type="NCBI Taxonomy" id="1314788"/>
    <lineage>
        <taxon>Eukaryota</taxon>
        <taxon>Fungi</taxon>
        <taxon>Dikarya</taxon>
        <taxon>Ascomycota</taxon>
        <taxon>Pezizomycotina</taxon>
        <taxon>Dothideomycetes</taxon>
        <taxon>Pleosporomycetidae</taxon>
        <taxon>Pleosporales</taxon>
        <taxon>Lophiostomataceae</taxon>
        <taxon>Lophiostoma</taxon>
    </lineage>
</organism>
<dbReference type="Gene3D" id="1.25.40.10">
    <property type="entry name" value="Tetratricopeptide repeat domain"/>
    <property type="match status" value="1"/>
</dbReference>
<dbReference type="Proteomes" id="UP000799324">
    <property type="component" value="Unassembled WGS sequence"/>
</dbReference>
<name>A0A6A6SIX3_9PLEO</name>
<dbReference type="InterPro" id="IPR011990">
    <property type="entry name" value="TPR-like_helical_dom_sf"/>
</dbReference>
<gene>
    <name evidence="1" type="ORF">K491DRAFT_583690</name>
</gene>
<dbReference type="EMBL" id="MU005504">
    <property type="protein sequence ID" value="KAF2646947.1"/>
    <property type="molecule type" value="Genomic_DNA"/>
</dbReference>